<dbReference type="InterPro" id="IPR024311">
    <property type="entry name" value="Lipocalin-like"/>
</dbReference>
<evidence type="ECO:0000256" key="1">
    <source>
        <dbReference type="SAM" id="MobiDB-lite"/>
    </source>
</evidence>
<feature type="domain" description="Lipocalin-like" evidence="2">
    <location>
        <begin position="3"/>
        <end position="43"/>
    </location>
</feature>
<reference evidence="3 4" key="1">
    <citation type="submission" date="2020-08" db="EMBL/GenBank/DDBJ databases">
        <title>Genemic of Streptomyces polyaspartic.</title>
        <authorList>
            <person name="Liu W."/>
        </authorList>
    </citation>
    <scope>NUCLEOTIDE SEQUENCE [LARGE SCALE GENOMIC DNA]</scope>
    <source>
        <strain evidence="3 4">TRM66268-LWL</strain>
    </source>
</reference>
<accession>A0ABR7SVV5</accession>
<evidence type="ECO:0000313" key="3">
    <source>
        <dbReference type="EMBL" id="MBC9719640.1"/>
    </source>
</evidence>
<dbReference type="Pfam" id="PF13924">
    <property type="entry name" value="Lipocalin_5"/>
    <property type="match status" value="1"/>
</dbReference>
<feature type="region of interest" description="Disordered" evidence="1">
    <location>
        <begin position="101"/>
        <end position="121"/>
    </location>
</feature>
<dbReference type="Proteomes" id="UP000642284">
    <property type="component" value="Unassembled WGS sequence"/>
</dbReference>
<keyword evidence="4" id="KW-1185">Reference proteome</keyword>
<comment type="caution">
    <text evidence="3">The sequence shown here is derived from an EMBL/GenBank/DDBJ whole genome shotgun (WGS) entry which is preliminary data.</text>
</comment>
<proteinExistence type="predicted"/>
<sequence length="121" mass="12789">MTGAWQLVSYTATGADGVTHPLGTDPQGLLIYTPQGQMSAQVSGAGIYMGYAGTYEWHGDRVVHHTIVGSAPEWEGVDLPRSAECAGGLLILRADPSGGRPALAATWQRPAPTPHPSQWPR</sequence>
<evidence type="ECO:0000259" key="2">
    <source>
        <dbReference type="Pfam" id="PF13924"/>
    </source>
</evidence>
<dbReference type="EMBL" id="JACTVJ010000055">
    <property type="protein sequence ID" value="MBC9719640.1"/>
    <property type="molecule type" value="Genomic_DNA"/>
</dbReference>
<organism evidence="3 4">
    <name type="scientific">Streptomyces polyasparticus</name>
    <dbReference type="NCBI Taxonomy" id="2767826"/>
    <lineage>
        <taxon>Bacteria</taxon>
        <taxon>Bacillati</taxon>
        <taxon>Actinomycetota</taxon>
        <taxon>Actinomycetes</taxon>
        <taxon>Kitasatosporales</taxon>
        <taxon>Streptomycetaceae</taxon>
        <taxon>Streptomyces</taxon>
    </lineage>
</organism>
<evidence type="ECO:0000313" key="4">
    <source>
        <dbReference type="Proteomes" id="UP000642284"/>
    </source>
</evidence>
<name>A0ABR7SVV5_9ACTN</name>
<gene>
    <name evidence="3" type="ORF">H9Y04_44950</name>
</gene>
<feature type="compositionally biased region" description="Pro residues" evidence="1">
    <location>
        <begin position="111"/>
        <end position="121"/>
    </location>
</feature>
<protein>
    <submittedName>
        <fullName evidence="3">Lipocalin-like domain-containing protein</fullName>
    </submittedName>
</protein>